<organism evidence="1 2">
    <name type="scientific">Ructibacterium gallinarum</name>
    <dbReference type="NCBI Taxonomy" id="2779355"/>
    <lineage>
        <taxon>Bacteria</taxon>
        <taxon>Bacillati</taxon>
        <taxon>Bacillota</taxon>
        <taxon>Clostridia</taxon>
        <taxon>Eubacteriales</taxon>
        <taxon>Oscillospiraceae</taxon>
        <taxon>Ructibacterium</taxon>
    </lineage>
</organism>
<evidence type="ECO:0000313" key="1">
    <source>
        <dbReference type="EMBL" id="MBE5041008.1"/>
    </source>
</evidence>
<gene>
    <name evidence="1" type="ORF">INF28_11115</name>
</gene>
<dbReference type="Proteomes" id="UP000806542">
    <property type="component" value="Unassembled WGS sequence"/>
</dbReference>
<dbReference type="AlphaFoldDB" id="A0A9D5RCH7"/>
<sequence>MTNHRNEKYNESGCADKTAYEAIRNIRREERRNLIFELKAFANKRGYKIVSTIRLKEMDGEDW</sequence>
<protein>
    <submittedName>
        <fullName evidence="1">Uncharacterized protein</fullName>
    </submittedName>
</protein>
<name>A0A9D5RCH7_9FIRM</name>
<proteinExistence type="predicted"/>
<accession>A0A9D5RCH7</accession>
<reference evidence="1" key="1">
    <citation type="submission" date="2020-10" db="EMBL/GenBank/DDBJ databases">
        <title>ChiBAC.</title>
        <authorList>
            <person name="Zenner C."/>
            <person name="Hitch T.C.A."/>
            <person name="Clavel T."/>
        </authorList>
    </citation>
    <scope>NUCLEOTIDE SEQUENCE</scope>
    <source>
        <strain evidence="1">DSM 107454</strain>
    </source>
</reference>
<keyword evidence="2" id="KW-1185">Reference proteome</keyword>
<dbReference type="EMBL" id="JADCKB010000030">
    <property type="protein sequence ID" value="MBE5041008.1"/>
    <property type="molecule type" value="Genomic_DNA"/>
</dbReference>
<dbReference type="RefSeq" id="WP_226393547.1">
    <property type="nucleotide sequence ID" value="NZ_JADCKB010000030.1"/>
</dbReference>
<comment type="caution">
    <text evidence="1">The sequence shown here is derived from an EMBL/GenBank/DDBJ whole genome shotgun (WGS) entry which is preliminary data.</text>
</comment>
<evidence type="ECO:0000313" key="2">
    <source>
        <dbReference type="Proteomes" id="UP000806542"/>
    </source>
</evidence>